<feature type="compositionally biased region" description="Gly residues" evidence="1">
    <location>
        <begin position="1"/>
        <end position="10"/>
    </location>
</feature>
<name>A0A484AWU6_DRONA</name>
<gene>
    <name evidence="2" type="ORF">AWZ03_012497</name>
</gene>
<organism evidence="2 3">
    <name type="scientific">Drosophila navojoa</name>
    <name type="common">Fruit fly</name>
    <dbReference type="NCBI Taxonomy" id="7232"/>
    <lineage>
        <taxon>Eukaryota</taxon>
        <taxon>Metazoa</taxon>
        <taxon>Ecdysozoa</taxon>
        <taxon>Arthropoda</taxon>
        <taxon>Hexapoda</taxon>
        <taxon>Insecta</taxon>
        <taxon>Pterygota</taxon>
        <taxon>Neoptera</taxon>
        <taxon>Endopterygota</taxon>
        <taxon>Diptera</taxon>
        <taxon>Brachycera</taxon>
        <taxon>Muscomorpha</taxon>
        <taxon>Ephydroidea</taxon>
        <taxon>Drosophilidae</taxon>
        <taxon>Drosophila</taxon>
    </lineage>
</organism>
<dbReference type="AlphaFoldDB" id="A0A484AWU6"/>
<keyword evidence="3" id="KW-1185">Reference proteome</keyword>
<protein>
    <submittedName>
        <fullName evidence="2">Uncharacterized protein</fullName>
    </submittedName>
</protein>
<proteinExistence type="predicted"/>
<feature type="region of interest" description="Disordered" evidence="1">
    <location>
        <begin position="1"/>
        <end position="22"/>
    </location>
</feature>
<sequence length="108" mass="11538">VGWPGGGWGRGVAENDSGKRNQRFFHQQSEPGRAGPGWVDGLVVAVVPPHPHPQPRPQPQPQVSSLAYCGMKISYHLALNEIKATAAAAGQLLIMLDKLCDSANNSFV</sequence>
<comment type="caution">
    <text evidence="2">The sequence shown here is derived from an EMBL/GenBank/DDBJ whole genome shotgun (WGS) entry which is preliminary data.</text>
</comment>
<reference evidence="2 3" key="1">
    <citation type="journal article" date="2019" name="J. Hered.">
        <title>An Improved Genome Assembly for Drosophila navojoa, the Basal Species in the mojavensis Cluster.</title>
        <authorList>
            <person name="Vanderlinde T."/>
            <person name="Dupim E.G."/>
            <person name="Nazario-Yepiz N.O."/>
            <person name="Carvalho A.B."/>
        </authorList>
    </citation>
    <scope>NUCLEOTIDE SEQUENCE [LARGE SCALE GENOMIC DNA]</scope>
    <source>
        <strain evidence="2">Navoj_Jal97</strain>
        <tissue evidence="2">Whole organism</tissue>
    </source>
</reference>
<evidence type="ECO:0000313" key="3">
    <source>
        <dbReference type="Proteomes" id="UP000295192"/>
    </source>
</evidence>
<evidence type="ECO:0000256" key="1">
    <source>
        <dbReference type="SAM" id="MobiDB-lite"/>
    </source>
</evidence>
<dbReference type="EMBL" id="LSRL02000415">
    <property type="protein sequence ID" value="TDG41079.1"/>
    <property type="molecule type" value="Genomic_DNA"/>
</dbReference>
<feature type="non-terminal residue" evidence="2">
    <location>
        <position position="1"/>
    </location>
</feature>
<dbReference type="Proteomes" id="UP000295192">
    <property type="component" value="Unassembled WGS sequence"/>
</dbReference>
<evidence type="ECO:0000313" key="2">
    <source>
        <dbReference type="EMBL" id="TDG41079.1"/>
    </source>
</evidence>
<accession>A0A484AWU6</accession>